<dbReference type="Gene3D" id="3.40.50.1110">
    <property type="entry name" value="SGNH hydrolase"/>
    <property type="match status" value="1"/>
</dbReference>
<dbReference type="Pfam" id="PF14606">
    <property type="entry name" value="Lipase_GDSL_3"/>
    <property type="match status" value="1"/>
</dbReference>
<proteinExistence type="predicted"/>
<gene>
    <name evidence="3" type="ORF">ACFPCY_31285</name>
</gene>
<organism evidence="3 4">
    <name type="scientific">Actinomadura gamaensis</name>
    <dbReference type="NCBI Taxonomy" id="1763541"/>
    <lineage>
        <taxon>Bacteria</taxon>
        <taxon>Bacillati</taxon>
        <taxon>Actinomycetota</taxon>
        <taxon>Actinomycetes</taxon>
        <taxon>Streptosporangiales</taxon>
        <taxon>Thermomonosporaceae</taxon>
        <taxon>Actinomadura</taxon>
    </lineage>
</organism>
<evidence type="ECO:0000313" key="4">
    <source>
        <dbReference type="Proteomes" id="UP001595872"/>
    </source>
</evidence>
<dbReference type="Gene3D" id="2.60.120.260">
    <property type="entry name" value="Galactose-binding domain-like"/>
    <property type="match status" value="1"/>
</dbReference>
<keyword evidence="4" id="KW-1185">Reference proteome</keyword>
<dbReference type="InterPro" id="IPR048977">
    <property type="entry name" value="SsfX3-like_N"/>
</dbReference>
<comment type="caution">
    <text evidence="3">The sequence shown here is derived from an EMBL/GenBank/DDBJ whole genome shotgun (WGS) entry which is preliminary data.</text>
</comment>
<dbReference type="Proteomes" id="UP001595872">
    <property type="component" value="Unassembled WGS sequence"/>
</dbReference>
<dbReference type="InterPro" id="IPR036514">
    <property type="entry name" value="SGNH_hydro_sf"/>
</dbReference>
<dbReference type="SUPFAM" id="SSF52266">
    <property type="entry name" value="SGNH hydrolase"/>
    <property type="match status" value="1"/>
</dbReference>
<evidence type="ECO:0000259" key="1">
    <source>
        <dbReference type="Pfam" id="PF14606"/>
    </source>
</evidence>
<dbReference type="RefSeq" id="WP_378261127.1">
    <property type="nucleotide sequence ID" value="NZ_JBHSIT010000010.1"/>
</dbReference>
<evidence type="ECO:0000313" key="3">
    <source>
        <dbReference type="EMBL" id="MFC4911826.1"/>
    </source>
</evidence>
<feature type="domain" description="SsfX3-like N-terminal" evidence="2">
    <location>
        <begin position="15"/>
        <end position="125"/>
    </location>
</feature>
<name>A0ABV9U996_9ACTN</name>
<dbReference type="EMBL" id="JBHSIT010000010">
    <property type="protein sequence ID" value="MFC4911826.1"/>
    <property type="molecule type" value="Genomic_DNA"/>
</dbReference>
<accession>A0ABV9U996</accession>
<dbReference type="InterPro" id="IPR013830">
    <property type="entry name" value="SGNH_hydro"/>
</dbReference>
<evidence type="ECO:0000259" key="2">
    <source>
        <dbReference type="Pfam" id="PF21181"/>
    </source>
</evidence>
<feature type="domain" description="SGNH hydrolase-type esterase" evidence="1">
    <location>
        <begin position="153"/>
        <end position="342"/>
    </location>
</feature>
<sequence>MGDTNRYVLHDGVVTVEGALGLERGPGWVRPWRLPPEDLDLHHPDLVVRAANPSGVRLRWRTSATRVAVEVEPVVVGGEQVDELRYDLFVDGGPHSSLVTGMDARVVAFEGLPSGPKDLELWLPHRPALKIGTVTAPDGTIEPPAPDDRPRWVVYGSSITHGMTAGPAGTWPAVAARLLGRHLTSLGFGGQCHLDPLVARAIAGLPADHITLKLGINVHNRASMRERAFLPAVHGFLATLRERRPDVPITVVSPILSPERETSTRTVREEDDGTIVEAHGDLTLEAIRDVLAEAVRVRRARGDRHLTYLDGRELFGRDDLAHLPDGLHPDAEGLRRMGERYAALARAAG</sequence>
<protein>
    <submittedName>
        <fullName evidence="3">GDSL-type esterase/lipase family protein</fullName>
    </submittedName>
</protein>
<dbReference type="Pfam" id="PF21181">
    <property type="entry name" value="SsfX3_N"/>
    <property type="match status" value="1"/>
</dbReference>
<reference evidence="4" key="1">
    <citation type="journal article" date="2019" name="Int. J. Syst. Evol. Microbiol.">
        <title>The Global Catalogue of Microorganisms (GCM) 10K type strain sequencing project: providing services to taxonomists for standard genome sequencing and annotation.</title>
        <authorList>
            <consortium name="The Broad Institute Genomics Platform"/>
            <consortium name="The Broad Institute Genome Sequencing Center for Infectious Disease"/>
            <person name="Wu L."/>
            <person name="Ma J."/>
        </authorList>
    </citation>
    <scope>NUCLEOTIDE SEQUENCE [LARGE SCALE GENOMIC DNA]</scope>
    <source>
        <strain evidence="4">KLKA75</strain>
    </source>
</reference>